<dbReference type="HOGENOM" id="CLU_732446_0_0_1"/>
<evidence type="ECO:0000256" key="1">
    <source>
        <dbReference type="SAM" id="MobiDB-lite"/>
    </source>
</evidence>
<accession>A0A0D3I0G8</accession>
<keyword evidence="4" id="KW-1185">Reference proteome</keyword>
<reference evidence="3" key="2">
    <citation type="submission" date="2024-10" db="UniProtKB">
        <authorList>
            <consortium name="EnsemblProtists"/>
        </authorList>
    </citation>
    <scope>IDENTIFICATION</scope>
</reference>
<feature type="chain" id="PRO_5044290869" description="Methyltransferase FkbM domain-containing protein" evidence="2">
    <location>
        <begin position="19"/>
        <end position="405"/>
    </location>
</feature>
<dbReference type="Proteomes" id="UP000013827">
    <property type="component" value="Unassembled WGS sequence"/>
</dbReference>
<feature type="compositionally biased region" description="Basic and acidic residues" evidence="1">
    <location>
        <begin position="393"/>
        <end position="405"/>
    </location>
</feature>
<feature type="signal peptide" evidence="2">
    <location>
        <begin position="1"/>
        <end position="18"/>
    </location>
</feature>
<evidence type="ECO:0008006" key="5">
    <source>
        <dbReference type="Google" id="ProtNLM"/>
    </source>
</evidence>
<dbReference type="SUPFAM" id="SSF53335">
    <property type="entry name" value="S-adenosyl-L-methionine-dependent methyltransferases"/>
    <property type="match status" value="1"/>
</dbReference>
<evidence type="ECO:0000313" key="4">
    <source>
        <dbReference type="Proteomes" id="UP000013827"/>
    </source>
</evidence>
<dbReference type="KEGG" id="ehx:EMIHUDRAFT_220908"/>
<dbReference type="EnsemblProtists" id="EOD04753">
    <property type="protein sequence ID" value="EOD04753"/>
    <property type="gene ID" value="EMIHUDRAFT_220908"/>
</dbReference>
<evidence type="ECO:0000313" key="3">
    <source>
        <dbReference type="EnsemblProtists" id="EOD04753"/>
    </source>
</evidence>
<dbReference type="Gene3D" id="3.40.50.150">
    <property type="entry name" value="Vaccinia Virus protein VP39"/>
    <property type="match status" value="1"/>
</dbReference>
<dbReference type="InterPro" id="IPR029063">
    <property type="entry name" value="SAM-dependent_MTases_sf"/>
</dbReference>
<organism evidence="3 4">
    <name type="scientific">Emiliania huxleyi (strain CCMP1516)</name>
    <dbReference type="NCBI Taxonomy" id="280463"/>
    <lineage>
        <taxon>Eukaryota</taxon>
        <taxon>Haptista</taxon>
        <taxon>Haptophyta</taxon>
        <taxon>Prymnesiophyceae</taxon>
        <taxon>Isochrysidales</taxon>
        <taxon>Noelaerhabdaceae</taxon>
        <taxon>Emiliania</taxon>
    </lineage>
</organism>
<reference evidence="4" key="1">
    <citation type="journal article" date="2013" name="Nature">
        <title>Pan genome of the phytoplankton Emiliania underpins its global distribution.</title>
        <authorList>
            <person name="Read B.A."/>
            <person name="Kegel J."/>
            <person name="Klute M.J."/>
            <person name="Kuo A."/>
            <person name="Lefebvre S.C."/>
            <person name="Maumus F."/>
            <person name="Mayer C."/>
            <person name="Miller J."/>
            <person name="Monier A."/>
            <person name="Salamov A."/>
            <person name="Young J."/>
            <person name="Aguilar M."/>
            <person name="Claverie J.M."/>
            <person name="Frickenhaus S."/>
            <person name="Gonzalez K."/>
            <person name="Herman E.K."/>
            <person name="Lin Y.C."/>
            <person name="Napier J."/>
            <person name="Ogata H."/>
            <person name="Sarno A.F."/>
            <person name="Shmutz J."/>
            <person name="Schroeder D."/>
            <person name="de Vargas C."/>
            <person name="Verret F."/>
            <person name="von Dassow P."/>
            <person name="Valentin K."/>
            <person name="Van de Peer Y."/>
            <person name="Wheeler G."/>
            <person name="Dacks J.B."/>
            <person name="Delwiche C.F."/>
            <person name="Dyhrman S.T."/>
            <person name="Glockner G."/>
            <person name="John U."/>
            <person name="Richards T."/>
            <person name="Worden A.Z."/>
            <person name="Zhang X."/>
            <person name="Grigoriev I.V."/>
            <person name="Allen A.E."/>
            <person name="Bidle K."/>
            <person name="Borodovsky M."/>
            <person name="Bowler C."/>
            <person name="Brownlee C."/>
            <person name="Cock J.M."/>
            <person name="Elias M."/>
            <person name="Gladyshev V.N."/>
            <person name="Groth M."/>
            <person name="Guda C."/>
            <person name="Hadaegh A."/>
            <person name="Iglesias-Rodriguez M.D."/>
            <person name="Jenkins J."/>
            <person name="Jones B.M."/>
            <person name="Lawson T."/>
            <person name="Leese F."/>
            <person name="Lindquist E."/>
            <person name="Lobanov A."/>
            <person name="Lomsadze A."/>
            <person name="Malik S.B."/>
            <person name="Marsh M.E."/>
            <person name="Mackinder L."/>
            <person name="Mock T."/>
            <person name="Mueller-Roeber B."/>
            <person name="Pagarete A."/>
            <person name="Parker M."/>
            <person name="Probert I."/>
            <person name="Quesneville H."/>
            <person name="Raines C."/>
            <person name="Rensing S.A."/>
            <person name="Riano-Pachon D.M."/>
            <person name="Richier S."/>
            <person name="Rokitta S."/>
            <person name="Shiraiwa Y."/>
            <person name="Soanes D.M."/>
            <person name="van der Giezen M."/>
            <person name="Wahlund T.M."/>
            <person name="Williams B."/>
            <person name="Wilson W."/>
            <person name="Wolfe G."/>
            <person name="Wurch L.L."/>
        </authorList>
    </citation>
    <scope>NUCLEOTIDE SEQUENCE</scope>
</reference>
<dbReference type="RefSeq" id="XP_005757182.1">
    <property type="nucleotide sequence ID" value="XM_005757125.1"/>
</dbReference>
<protein>
    <recommendedName>
        <fullName evidence="5">Methyltransferase FkbM domain-containing protein</fullName>
    </recommendedName>
</protein>
<name>A0A0D3I0G8_EMIH1</name>
<dbReference type="GeneID" id="17250837"/>
<evidence type="ECO:0000256" key="2">
    <source>
        <dbReference type="SAM" id="SignalP"/>
    </source>
</evidence>
<sequence length="405" mass="44819">MSRSFASVLALGIVGTAAAPLTLPAGEESLAYGAIDFRCPAGDESSPQMIANNQDSECCCRVRCHQHSRWSTSFRSSESCNNAKQLCRRLPLCFALAVSGDAEWATLKAKPRWWLQAPGVDECRRIHVQGAEGKAAARAAAKAWMAAKCNDYVHGEPAVARRRGRFVFDIGFHTGDDTLFFLSQGFDVVAVEANHVLISEGMRRPSIALAARSEQLHLVNAGIVRNEHNRTLTVYVHKTVSAWSTFMDSASKRLDQFTPLQVPTVTCAALIRKYGVPLYPKIDIEGADKWCIHSLTSLRKQQLPRYISTEDPLALDAFVRLGYTRFKKMVDQSLARRGGVSFSGGMPEGAPSRNPKWAGGATGDLNHTSWFTAEEIRSDPDWQRIGRIGKQRMLHEPRSEAKKYP</sequence>
<keyword evidence="2" id="KW-0732">Signal</keyword>
<dbReference type="PaxDb" id="2903-EOD04753"/>
<feature type="region of interest" description="Disordered" evidence="1">
    <location>
        <begin position="382"/>
        <end position="405"/>
    </location>
</feature>
<proteinExistence type="predicted"/>
<dbReference type="eggNOG" id="ENOG502SFDX">
    <property type="taxonomic scope" value="Eukaryota"/>
</dbReference>
<dbReference type="AlphaFoldDB" id="A0A0D3I0G8"/>